<organism evidence="1">
    <name type="scientific">Solanum lycopersicum</name>
    <name type="common">Tomato</name>
    <name type="synonym">Lycopersicon esculentum</name>
    <dbReference type="NCBI Taxonomy" id="4081"/>
    <lineage>
        <taxon>Eukaryota</taxon>
        <taxon>Viridiplantae</taxon>
        <taxon>Streptophyta</taxon>
        <taxon>Embryophyta</taxon>
        <taxon>Tracheophyta</taxon>
        <taxon>Spermatophyta</taxon>
        <taxon>Magnoliopsida</taxon>
        <taxon>eudicotyledons</taxon>
        <taxon>Gunneridae</taxon>
        <taxon>Pentapetalae</taxon>
        <taxon>asterids</taxon>
        <taxon>lamiids</taxon>
        <taxon>Solanales</taxon>
        <taxon>Solanaceae</taxon>
        <taxon>Solanoideae</taxon>
        <taxon>Solaneae</taxon>
        <taxon>Solanum</taxon>
        <taxon>Solanum subgen. Lycopersicon</taxon>
    </lineage>
</organism>
<reference evidence="1" key="2">
    <citation type="submission" date="2019-01" db="UniProtKB">
        <authorList>
            <consortium name="EnsemblPlants"/>
        </authorList>
    </citation>
    <scope>IDENTIFICATION</scope>
    <source>
        <strain evidence="1">cv. Heinz 1706</strain>
    </source>
</reference>
<reference evidence="1" key="1">
    <citation type="journal article" date="2012" name="Nature">
        <title>The tomato genome sequence provides insights into fleshy fruit evolution.</title>
        <authorList>
            <consortium name="Tomato Genome Consortium"/>
        </authorList>
    </citation>
    <scope>NUCLEOTIDE SEQUENCE [LARGE SCALE GENOMIC DNA]</scope>
    <source>
        <strain evidence="1">cv. Heinz 1706</strain>
    </source>
</reference>
<dbReference type="AlphaFoldDB" id="A0A3Q7I3L5"/>
<keyword evidence="2" id="KW-1185">Reference proteome</keyword>
<accession>A0A3Q7I3L5</accession>
<sequence length="111" mass="12032">MVLGDLPSSLPFRRFSSNTSVSLTLHKQNSSSLPPPPPPSSYVLRLSATPSEALVQKIGKSVCHSRAPSNAQFVKGSFGVFAVYREECGIPDKRSSWLTLFDVEVPTTNVP</sequence>
<name>A0A3Q7I3L5_SOLLC</name>
<proteinExistence type="predicted"/>
<dbReference type="Proteomes" id="UP000004994">
    <property type="component" value="Chromosome 9"/>
</dbReference>
<dbReference type="Gramene" id="Solyc09g056270.2.1">
    <property type="protein sequence ID" value="Solyc09g056270.2.1"/>
    <property type="gene ID" value="Solyc09g056270.2"/>
</dbReference>
<dbReference type="PaxDb" id="4081-Solyc09g056270.1.1"/>
<protein>
    <submittedName>
        <fullName evidence="1">Uncharacterized protein</fullName>
    </submittedName>
</protein>
<dbReference type="InParanoid" id="A0A3Q7I3L5"/>
<evidence type="ECO:0000313" key="1">
    <source>
        <dbReference type="EnsemblPlants" id="Solyc09g056270.2.1"/>
    </source>
</evidence>
<dbReference type="EnsemblPlants" id="Solyc09g056270.2.1">
    <property type="protein sequence ID" value="Solyc09g056270.2.1"/>
    <property type="gene ID" value="Solyc09g056270.2"/>
</dbReference>
<evidence type="ECO:0000313" key="2">
    <source>
        <dbReference type="Proteomes" id="UP000004994"/>
    </source>
</evidence>